<keyword evidence="5 6" id="KW-0067">ATP-binding</keyword>
<evidence type="ECO:0000256" key="7">
    <source>
        <dbReference type="SAM" id="Coils"/>
    </source>
</evidence>
<feature type="region of interest" description="Disordered" evidence="8">
    <location>
        <begin position="31"/>
        <end position="72"/>
    </location>
</feature>
<evidence type="ECO:0000256" key="4">
    <source>
        <dbReference type="ARBA" id="ARBA00022777"/>
    </source>
</evidence>
<keyword evidence="11" id="KW-1185">Reference proteome</keyword>
<feature type="coiled-coil region" evidence="7">
    <location>
        <begin position="246"/>
        <end position="308"/>
    </location>
</feature>
<feature type="compositionally biased region" description="Polar residues" evidence="8">
    <location>
        <begin position="63"/>
        <end position="72"/>
    </location>
</feature>
<evidence type="ECO:0000259" key="9">
    <source>
        <dbReference type="PROSITE" id="PS50011"/>
    </source>
</evidence>
<feature type="domain" description="Protein kinase" evidence="9">
    <location>
        <begin position="337"/>
        <end position="608"/>
    </location>
</feature>
<keyword evidence="1" id="KW-0723">Serine/threonine-protein kinase</keyword>
<dbReference type="PROSITE" id="PS00107">
    <property type="entry name" value="PROTEIN_KINASE_ATP"/>
    <property type="match status" value="1"/>
</dbReference>
<dbReference type="GO" id="GO:0007059">
    <property type="term" value="P:chromosome segregation"/>
    <property type="evidence" value="ECO:0007669"/>
    <property type="project" value="TreeGrafter"/>
</dbReference>
<reference evidence="10" key="1">
    <citation type="submission" date="2021-01" db="EMBL/GenBank/DDBJ databases">
        <authorList>
            <consortium name="Genoscope - CEA"/>
            <person name="William W."/>
        </authorList>
    </citation>
    <scope>NUCLEOTIDE SEQUENCE</scope>
</reference>
<keyword evidence="4" id="KW-0418">Kinase</keyword>
<dbReference type="CDD" id="cd13990">
    <property type="entry name" value="STKc_TLK"/>
    <property type="match status" value="1"/>
</dbReference>
<feature type="region of interest" description="Disordered" evidence="8">
    <location>
        <begin position="85"/>
        <end position="107"/>
    </location>
</feature>
<dbReference type="Proteomes" id="UP000688137">
    <property type="component" value="Unassembled WGS sequence"/>
</dbReference>
<dbReference type="OMA" id="LPSMTWQ"/>
<dbReference type="AlphaFoldDB" id="A0A8S1JNS6"/>
<evidence type="ECO:0000256" key="2">
    <source>
        <dbReference type="ARBA" id="ARBA00022679"/>
    </source>
</evidence>
<evidence type="ECO:0000256" key="6">
    <source>
        <dbReference type="PROSITE-ProRule" id="PRU10141"/>
    </source>
</evidence>
<evidence type="ECO:0000256" key="3">
    <source>
        <dbReference type="ARBA" id="ARBA00022741"/>
    </source>
</evidence>
<dbReference type="GO" id="GO:0005524">
    <property type="term" value="F:ATP binding"/>
    <property type="evidence" value="ECO:0007669"/>
    <property type="project" value="UniProtKB-UniRule"/>
</dbReference>
<dbReference type="GO" id="GO:0005634">
    <property type="term" value="C:nucleus"/>
    <property type="evidence" value="ECO:0007669"/>
    <property type="project" value="TreeGrafter"/>
</dbReference>
<evidence type="ECO:0000313" key="10">
    <source>
        <dbReference type="EMBL" id="CAD8043894.1"/>
    </source>
</evidence>
<keyword evidence="7" id="KW-0175">Coiled coil</keyword>
<dbReference type="InterPro" id="IPR008271">
    <property type="entry name" value="Ser/Thr_kinase_AS"/>
</dbReference>
<protein>
    <recommendedName>
        <fullName evidence="9">Protein kinase domain-containing protein</fullName>
    </recommendedName>
</protein>
<dbReference type="GO" id="GO:0004674">
    <property type="term" value="F:protein serine/threonine kinase activity"/>
    <property type="evidence" value="ECO:0007669"/>
    <property type="project" value="UniProtKB-KW"/>
</dbReference>
<dbReference type="FunFam" id="1.10.510.10:FF:000698">
    <property type="entry name" value="Serine/threonine-protein kinase tousled-like 1"/>
    <property type="match status" value="1"/>
</dbReference>
<organism evidence="10 11">
    <name type="scientific">Paramecium primaurelia</name>
    <dbReference type="NCBI Taxonomy" id="5886"/>
    <lineage>
        <taxon>Eukaryota</taxon>
        <taxon>Sar</taxon>
        <taxon>Alveolata</taxon>
        <taxon>Ciliophora</taxon>
        <taxon>Intramacronucleata</taxon>
        <taxon>Oligohymenophorea</taxon>
        <taxon>Peniculida</taxon>
        <taxon>Parameciidae</taxon>
        <taxon>Paramecium</taxon>
    </lineage>
</organism>
<gene>
    <name evidence="10" type="ORF">PPRIM_AZ9-3.1.T0050549</name>
</gene>
<dbReference type="InterPro" id="IPR017441">
    <property type="entry name" value="Protein_kinase_ATP_BS"/>
</dbReference>
<keyword evidence="3 6" id="KW-0547">Nucleotide-binding</keyword>
<keyword evidence="2" id="KW-0808">Transferase</keyword>
<name>A0A8S1JNS6_PARPR</name>
<dbReference type="PANTHER" id="PTHR22974">
    <property type="entry name" value="MIXED LINEAGE PROTEIN KINASE"/>
    <property type="match status" value="1"/>
</dbReference>
<dbReference type="InterPro" id="IPR000719">
    <property type="entry name" value="Prot_kinase_dom"/>
</dbReference>
<dbReference type="EMBL" id="CAJJDM010000002">
    <property type="protein sequence ID" value="CAD8043894.1"/>
    <property type="molecule type" value="Genomic_DNA"/>
</dbReference>
<dbReference type="PROSITE" id="PS50011">
    <property type="entry name" value="PROTEIN_KINASE_DOM"/>
    <property type="match status" value="1"/>
</dbReference>
<evidence type="ECO:0000256" key="5">
    <source>
        <dbReference type="ARBA" id="ARBA00022840"/>
    </source>
</evidence>
<proteinExistence type="predicted"/>
<dbReference type="SMART" id="SM00220">
    <property type="entry name" value="S_TKc"/>
    <property type="match status" value="1"/>
</dbReference>
<evidence type="ECO:0000256" key="8">
    <source>
        <dbReference type="SAM" id="MobiDB-lite"/>
    </source>
</evidence>
<evidence type="ECO:0000313" key="11">
    <source>
        <dbReference type="Proteomes" id="UP000688137"/>
    </source>
</evidence>
<dbReference type="PANTHER" id="PTHR22974:SF23">
    <property type="entry name" value="TOUSLED-LIKE KINASE, ISOFORM G"/>
    <property type="match status" value="1"/>
</dbReference>
<dbReference type="PROSITE" id="PS00108">
    <property type="entry name" value="PROTEIN_KINASE_ST"/>
    <property type="match status" value="1"/>
</dbReference>
<dbReference type="Pfam" id="PF00069">
    <property type="entry name" value="Pkinase"/>
    <property type="match status" value="1"/>
</dbReference>
<comment type="caution">
    <text evidence="10">The sequence shown here is derived from an EMBL/GenBank/DDBJ whole genome shotgun (WGS) entry which is preliminary data.</text>
</comment>
<sequence>MHQQLPPEQLDRLICLEARIHKKSKEEIIQEQYLQTEKNKQNDENDNNQPNTDSNKKHEDLKCSNQSEISPDNIVISQVMSPVHKKTNYVTKNSQQKKKKKTKETQQKDITQYLQAQKKQLKVTKGEQKLIEYTIQDSPFKNKTTLPNDPAIEQQLKEKHNKIVIQEIRIKELETLNCELKETISTLTDQQSKMQEVLKLLAIDNEKLKKQQIQIQIKNNRFRLGEFNLQREKINVIDVWIEGQEIKDAKEQAKNLENLKQDLENKKKNLKNKDETEIRAINVKLNFLAKEEQQIQEKIDRLETEKILHIKHMKRLYEEEHARFTKNNDYPLIGSRYQILSLLGKGGFSEVYKAFDLQEFKEVACKIHQLNSNWSDHAKQNYIRHAIRENGVHKELNHQNIVKLYDSVEIDKTSFCTVLELCDGPDLSYYIKKYKSFPEKEAKLLISQIISAIKYLNNHKNKIIHYDLKPQNILFHQNDLKISDFGLCKVLEDDNSKLQLTSQGVGTYWYLPPECFHMGDQPPSISSKVDIWSIGVIFFEMLFGQKPFGQGLSQEKILKEQIIIKSQTVTFPQKPIISNECKEFIRGCLAYNQVDRLDVHQAFNHPYFLKKQN</sequence>
<evidence type="ECO:0000256" key="1">
    <source>
        <dbReference type="ARBA" id="ARBA00022527"/>
    </source>
</evidence>
<accession>A0A8S1JNS6</accession>
<dbReference type="GO" id="GO:0035556">
    <property type="term" value="P:intracellular signal transduction"/>
    <property type="evidence" value="ECO:0007669"/>
    <property type="project" value="TreeGrafter"/>
</dbReference>
<feature type="binding site" evidence="6">
    <location>
        <position position="366"/>
    </location>
    <ligand>
        <name>ATP</name>
        <dbReference type="ChEBI" id="CHEBI:30616"/>
    </ligand>
</feature>